<accession>A0ABD1DCZ4</accession>
<dbReference type="InterPro" id="IPR036056">
    <property type="entry name" value="Fibrinogen-like_C"/>
</dbReference>
<sequence>MVSSHLIWYLVPVALLCNAVLSVENGTECGGDDPGIKYELVQQLKQIQFRFMEIFVHIKELGELVVNNQRSIEHNQQQTNQLFQFLGSQVAENVSQMVSYSNFDRPVVVFCEILKTGGWIVIQRRFDGSVDFYRNWTDYRNGFGSVDKEHWLGLEVIHQMTKQGGYELMIELETYDGNYTYAQYSEFAIGGENWRISRILTVERELTAHCRGWEQGGTIVASRLNLRACAYTCAPTQCAKTDLKSAQLELKLSKSQLESMKQQAETNNRGANSDWNRFSKSLNNIIKVIGDRKDISDYERTIQNLTEENESLKQQLASSQANHEEALEREKLVLKEQIDRETARLAKQISELLIDKELAASAASIRYDKLQSKLDCAKEQHEERRAELEAKYEQLLQTLTDQKGKLRDENAALKQREALLQDQLEQMQNRSTDFLLGRGQKVAPIGASSSQRYGEVVETVPVVCSRRSGVINVEEGAVGASQRNSTAEVVEVSSSSGRSMTSRAQLLGGSPQHPGSGGHVTKPRKRRKLFNQTRRAVDRCLIC</sequence>
<evidence type="ECO:0000259" key="4">
    <source>
        <dbReference type="PROSITE" id="PS51406"/>
    </source>
</evidence>
<evidence type="ECO:0000313" key="5">
    <source>
        <dbReference type="EMBL" id="KAL1397160.1"/>
    </source>
</evidence>
<comment type="caution">
    <text evidence="5">The sequence shown here is derived from an EMBL/GenBank/DDBJ whole genome shotgun (WGS) entry which is preliminary data.</text>
</comment>
<evidence type="ECO:0000256" key="1">
    <source>
        <dbReference type="SAM" id="Coils"/>
    </source>
</evidence>
<dbReference type="Proteomes" id="UP001562425">
    <property type="component" value="Unassembled WGS sequence"/>
</dbReference>
<dbReference type="Pfam" id="PF00147">
    <property type="entry name" value="Fibrinogen_C"/>
    <property type="match status" value="1"/>
</dbReference>
<keyword evidence="6" id="KW-1185">Reference proteome</keyword>
<dbReference type="InterPro" id="IPR002181">
    <property type="entry name" value="Fibrinogen_a/b/g_C_dom"/>
</dbReference>
<evidence type="ECO:0000256" key="3">
    <source>
        <dbReference type="SAM" id="SignalP"/>
    </source>
</evidence>
<dbReference type="EMBL" id="JBEHCU010006418">
    <property type="protein sequence ID" value="KAL1397160.1"/>
    <property type="molecule type" value="Genomic_DNA"/>
</dbReference>
<keyword evidence="3" id="KW-0732">Signal</keyword>
<proteinExistence type="predicted"/>
<dbReference type="InterPro" id="IPR050373">
    <property type="entry name" value="Fibrinogen_C-term_domain"/>
</dbReference>
<organism evidence="5 6">
    <name type="scientific">Culex pipiens pipiens</name>
    <name type="common">Northern house mosquito</name>
    <dbReference type="NCBI Taxonomy" id="38569"/>
    <lineage>
        <taxon>Eukaryota</taxon>
        <taxon>Metazoa</taxon>
        <taxon>Ecdysozoa</taxon>
        <taxon>Arthropoda</taxon>
        <taxon>Hexapoda</taxon>
        <taxon>Insecta</taxon>
        <taxon>Pterygota</taxon>
        <taxon>Neoptera</taxon>
        <taxon>Endopterygota</taxon>
        <taxon>Diptera</taxon>
        <taxon>Nematocera</taxon>
        <taxon>Culicoidea</taxon>
        <taxon>Culicidae</taxon>
        <taxon>Culicinae</taxon>
        <taxon>Culicini</taxon>
        <taxon>Culex</taxon>
        <taxon>Culex</taxon>
    </lineage>
</organism>
<gene>
    <name evidence="5" type="ORF">pipiens_009970</name>
</gene>
<dbReference type="SUPFAM" id="SSF56496">
    <property type="entry name" value="Fibrinogen C-terminal domain-like"/>
    <property type="match status" value="1"/>
</dbReference>
<dbReference type="SMART" id="SM00186">
    <property type="entry name" value="FBG"/>
    <property type="match status" value="1"/>
</dbReference>
<dbReference type="PANTHER" id="PTHR19143">
    <property type="entry name" value="FIBRINOGEN/TENASCIN/ANGIOPOEITIN"/>
    <property type="match status" value="1"/>
</dbReference>
<dbReference type="InterPro" id="IPR014716">
    <property type="entry name" value="Fibrinogen_a/b/g_C_1"/>
</dbReference>
<feature type="domain" description="Fibrinogen C-terminal" evidence="4">
    <location>
        <begin position="70"/>
        <end position="192"/>
    </location>
</feature>
<reference evidence="5 6" key="1">
    <citation type="submission" date="2024-05" db="EMBL/GenBank/DDBJ databases">
        <title>Culex pipiens pipiens assembly and annotation.</title>
        <authorList>
            <person name="Alout H."/>
            <person name="Durand T."/>
        </authorList>
    </citation>
    <scope>NUCLEOTIDE SEQUENCE [LARGE SCALE GENOMIC DNA]</scope>
    <source>
        <strain evidence="5">HA-2024</strain>
        <tissue evidence="5">Whole body</tissue>
    </source>
</reference>
<feature type="chain" id="PRO_5044817990" description="Fibrinogen C-terminal domain-containing protein" evidence="3">
    <location>
        <begin position="23"/>
        <end position="543"/>
    </location>
</feature>
<name>A0ABD1DCZ4_CULPP</name>
<feature type="signal peptide" evidence="3">
    <location>
        <begin position="1"/>
        <end position="22"/>
    </location>
</feature>
<dbReference type="Gene3D" id="3.90.215.10">
    <property type="entry name" value="Gamma Fibrinogen, chain A, domain 1"/>
    <property type="match status" value="1"/>
</dbReference>
<feature type="coiled-coil region" evidence="1">
    <location>
        <begin position="243"/>
        <end position="430"/>
    </location>
</feature>
<dbReference type="AlphaFoldDB" id="A0ABD1DCZ4"/>
<feature type="region of interest" description="Disordered" evidence="2">
    <location>
        <begin position="482"/>
        <end position="528"/>
    </location>
</feature>
<protein>
    <recommendedName>
        <fullName evidence="4">Fibrinogen C-terminal domain-containing protein</fullName>
    </recommendedName>
</protein>
<dbReference type="PROSITE" id="PS51406">
    <property type="entry name" value="FIBRINOGEN_C_2"/>
    <property type="match status" value="1"/>
</dbReference>
<evidence type="ECO:0000256" key="2">
    <source>
        <dbReference type="SAM" id="MobiDB-lite"/>
    </source>
</evidence>
<evidence type="ECO:0000313" key="6">
    <source>
        <dbReference type="Proteomes" id="UP001562425"/>
    </source>
</evidence>
<keyword evidence="1" id="KW-0175">Coiled coil</keyword>
<feature type="compositionally biased region" description="Low complexity" evidence="2">
    <location>
        <begin position="485"/>
        <end position="514"/>
    </location>
</feature>